<dbReference type="CDD" id="cd06532">
    <property type="entry name" value="Glyco_transf_25"/>
    <property type="match status" value="1"/>
</dbReference>
<gene>
    <name evidence="2" type="ORF">GL279_07380</name>
</gene>
<keyword evidence="3" id="KW-1185">Reference proteome</keyword>
<dbReference type="RefSeq" id="WP_155063984.1">
    <property type="nucleotide sequence ID" value="NZ_WMIF01000008.1"/>
</dbReference>
<dbReference type="Proteomes" id="UP000442533">
    <property type="component" value="Unassembled WGS sequence"/>
</dbReference>
<protein>
    <recommendedName>
        <fullName evidence="1">Glycosyl transferase family 25 domain-containing protein</fullName>
    </recommendedName>
</protein>
<name>A0A844H7U2_9RHOB</name>
<feature type="domain" description="Glycosyl transferase family 25" evidence="1">
    <location>
        <begin position="5"/>
        <end position="130"/>
    </location>
</feature>
<reference evidence="2 3" key="1">
    <citation type="submission" date="2019-11" db="EMBL/GenBank/DDBJ databases">
        <authorList>
            <person name="Dong K."/>
        </authorList>
    </citation>
    <scope>NUCLEOTIDE SEQUENCE [LARGE SCALE GENOMIC DNA]</scope>
    <source>
        <strain evidence="2 3">JCM 17370</strain>
    </source>
</reference>
<dbReference type="OrthoDB" id="259382at2"/>
<sequence>MSQWPIFVLSLASAQNRRADITEQFALLGLDFQFIDATDGRQGLPPELESMVDRTGTLAQSGFRMSDGEYACAITHQLAYARIIDENLPGAIILEDDAVLTWLFRDFYASAQYQAGDLIQLYHYNGTTHARRPRAGGPLQLMRLASNSWMAVGYSISRHGAEAMRRHSLPLRARADWPCDTFRIMRHYVTTPRAVLHPVPTARQSTISKDSFPTDFDFSQGYAKGWRRLLSAASWGRLLRRPFRRKLDPGRAPTPEERAQLVSERYQAVL</sequence>
<proteinExistence type="predicted"/>
<accession>A0A844H7U2</accession>
<dbReference type="EMBL" id="WMIF01000008">
    <property type="protein sequence ID" value="MTH34418.1"/>
    <property type="molecule type" value="Genomic_DNA"/>
</dbReference>
<dbReference type="AlphaFoldDB" id="A0A844H7U2"/>
<evidence type="ECO:0000259" key="1">
    <source>
        <dbReference type="Pfam" id="PF01755"/>
    </source>
</evidence>
<dbReference type="InterPro" id="IPR002654">
    <property type="entry name" value="Glyco_trans_25"/>
</dbReference>
<evidence type="ECO:0000313" key="2">
    <source>
        <dbReference type="EMBL" id="MTH34418.1"/>
    </source>
</evidence>
<comment type="caution">
    <text evidence="2">The sequence shown here is derived from an EMBL/GenBank/DDBJ whole genome shotgun (WGS) entry which is preliminary data.</text>
</comment>
<dbReference type="Pfam" id="PF01755">
    <property type="entry name" value="Glyco_transf_25"/>
    <property type="match status" value="1"/>
</dbReference>
<evidence type="ECO:0000313" key="3">
    <source>
        <dbReference type="Proteomes" id="UP000442533"/>
    </source>
</evidence>
<organism evidence="2 3">
    <name type="scientific">Paracoccus limosus</name>
    <dbReference type="NCBI Taxonomy" id="913252"/>
    <lineage>
        <taxon>Bacteria</taxon>
        <taxon>Pseudomonadati</taxon>
        <taxon>Pseudomonadota</taxon>
        <taxon>Alphaproteobacteria</taxon>
        <taxon>Rhodobacterales</taxon>
        <taxon>Paracoccaceae</taxon>
        <taxon>Paracoccus</taxon>
    </lineage>
</organism>